<dbReference type="PANTHER" id="PTHR42698:SF1">
    <property type="entry name" value="GTPASE ERA, MITOCHONDRIAL"/>
    <property type="match status" value="1"/>
</dbReference>
<dbReference type="InterPro" id="IPR027417">
    <property type="entry name" value="P-loop_NTPase"/>
</dbReference>
<dbReference type="GO" id="GO:0004521">
    <property type="term" value="F:RNA endonuclease activity"/>
    <property type="evidence" value="ECO:0007669"/>
    <property type="project" value="UniProtKB-UniRule"/>
</dbReference>
<dbReference type="HAMAP" id="MF_00367">
    <property type="entry name" value="GTPase_Era"/>
    <property type="match status" value="1"/>
</dbReference>
<feature type="domain" description="Era-type G" evidence="19">
    <location>
        <begin position="260"/>
        <end position="428"/>
    </location>
</feature>
<gene>
    <name evidence="14" type="primary">ybeY</name>
    <name evidence="15" type="synonym">era</name>
    <name evidence="20" type="ORF">C5Q98_03475</name>
</gene>
<dbReference type="NCBIfam" id="NF000908">
    <property type="entry name" value="PRK00089.1"/>
    <property type="match status" value="1"/>
</dbReference>
<dbReference type="GO" id="GO:0008270">
    <property type="term" value="F:zinc ion binding"/>
    <property type="evidence" value="ECO:0007669"/>
    <property type="project" value="UniProtKB-UniRule"/>
</dbReference>
<evidence type="ECO:0000256" key="13">
    <source>
        <dbReference type="ARBA" id="ARBA00023136"/>
    </source>
</evidence>
<evidence type="ECO:0000256" key="8">
    <source>
        <dbReference type="ARBA" id="ARBA00022759"/>
    </source>
</evidence>
<dbReference type="GO" id="GO:0004222">
    <property type="term" value="F:metalloendopeptidase activity"/>
    <property type="evidence" value="ECO:0007669"/>
    <property type="project" value="InterPro"/>
</dbReference>
<dbReference type="InterPro" id="IPR009019">
    <property type="entry name" value="KH_sf_prok-type"/>
</dbReference>
<comment type="function">
    <text evidence="15">An essential GTPase that binds both GDP and GTP, with rapid nucleotide exchange. Plays a role in 16S rRNA processing and 30S ribosomal subunit biogenesis and possibly also in cell cycle regulation and energy metabolism.</text>
</comment>
<dbReference type="SUPFAM" id="SSF52540">
    <property type="entry name" value="P-loop containing nucleoside triphosphate hydrolases"/>
    <property type="match status" value="1"/>
</dbReference>
<evidence type="ECO:0000256" key="17">
    <source>
        <dbReference type="RuleBase" id="RU003761"/>
    </source>
</evidence>
<protein>
    <recommendedName>
        <fullName evidence="14 15">Multifunctional fusion protein</fullName>
    </recommendedName>
    <domain>
        <recommendedName>
            <fullName evidence="14">Endoribonuclease YbeY</fullName>
            <ecNumber evidence="14">3.1.-.-</ecNumber>
        </recommendedName>
    </domain>
    <domain>
        <recommendedName>
            <fullName evidence="15">GTPase Era</fullName>
        </recommendedName>
    </domain>
</protein>
<keyword evidence="9 14" id="KW-0378">Hydrolase</keyword>
<comment type="similarity">
    <text evidence="2 14">Belongs to the endoribonuclease YbeY family.</text>
</comment>
<dbReference type="NCBIfam" id="TIGR00043">
    <property type="entry name" value="rRNA maturation RNase YbeY"/>
    <property type="match status" value="1"/>
</dbReference>
<evidence type="ECO:0000256" key="1">
    <source>
        <dbReference type="ARBA" id="ARBA00007921"/>
    </source>
</evidence>
<dbReference type="GO" id="GO:0043024">
    <property type="term" value="F:ribosomal small subunit binding"/>
    <property type="evidence" value="ECO:0007669"/>
    <property type="project" value="TreeGrafter"/>
</dbReference>
<proteinExistence type="inferred from homology"/>
<dbReference type="Pfam" id="PF07650">
    <property type="entry name" value="KH_2"/>
    <property type="match status" value="1"/>
</dbReference>
<keyword evidence="10 14" id="KW-0862">Zinc</keyword>
<feature type="binding site" evidence="14">
    <location>
        <position position="183"/>
    </location>
    <ligand>
        <name>Zn(2+)</name>
        <dbReference type="ChEBI" id="CHEBI:29105"/>
        <note>catalytic</note>
    </ligand>
</feature>
<keyword evidence="3 14" id="KW-0690">Ribosome biogenesis</keyword>
<evidence type="ECO:0000259" key="19">
    <source>
        <dbReference type="PROSITE" id="PS51713"/>
    </source>
</evidence>
<keyword evidence="6 14" id="KW-0479">Metal-binding</keyword>
<keyword evidence="13 15" id="KW-0472">Membrane</keyword>
<dbReference type="CDD" id="cd22534">
    <property type="entry name" value="KH-II_Era"/>
    <property type="match status" value="1"/>
</dbReference>
<dbReference type="InterPro" id="IPR006073">
    <property type="entry name" value="GTP-bd"/>
</dbReference>
<dbReference type="KEGG" id="fsa:C5Q98_03475"/>
<feature type="region of interest" description="G1" evidence="16">
    <location>
        <begin position="268"/>
        <end position="275"/>
    </location>
</feature>
<sequence>MPLSMYMKVYCTKGLNIQMIIELNKQIDNYDIDFIFPYIEKALTYAQKKVIAENYNKLELENILPENITVEDFDFYLNVSFVDEETIRTLNRENRNIDSVTDVLSFPTLDMELGKFSDLAEYDFTPTFDYEETDFDEELDEPSQDKDYILNLGDVIICVERAIEQAEEYGHSLTREMTFLALHGLLHVMGYDHEESRSTEELMFRLQDEILNEVNITRDIRDEKKIELQSNCSPSNELISELESHVNEVETEEAFNPNFKTGYIAILGRPNAGKSTLLNNLSGNVLAITSPKAKTTRHNIKTVLDDGESQMIFIDTPGIQRANNKLERYMASSAWGALEIADVVLLLVDPRRGGITEVEQTACKKAEELGLPLILVLSKTDIANKEKMLPLIKEYTDRFNFVDVVPISSNKNDNIDVLLEVIKEHLPVQDRIYTEDAYTDQSEKALAAEYIREEILHLLYQEVPHDVAVNIDKFTEKNNYEGERSLVIVEATILVNKASQKGVILGKSGRMLKRIGSNVRKKLEDLYEAKVYLELFVRVQKNWKNADNVLRDLGYTEGGNGPAEVDIIQ</sequence>
<keyword evidence="15" id="KW-0699">rRNA-binding</keyword>
<dbReference type="GO" id="GO:0005829">
    <property type="term" value="C:cytosol"/>
    <property type="evidence" value="ECO:0007669"/>
    <property type="project" value="TreeGrafter"/>
</dbReference>
<reference evidence="21" key="1">
    <citation type="submission" date="2018-02" db="EMBL/GenBank/DDBJ databases">
        <authorList>
            <person name="Holder M.E."/>
            <person name="Ajami N.J."/>
            <person name="Petrosino J.F."/>
        </authorList>
    </citation>
    <scope>NUCLEOTIDE SEQUENCE [LARGE SCALE GENOMIC DNA]</scope>
    <source>
        <strain evidence="21">CCUG 47711</strain>
    </source>
</reference>
<dbReference type="Gene3D" id="3.40.390.30">
    <property type="entry name" value="Metalloproteases ('zincins'), catalytic domain"/>
    <property type="match status" value="1"/>
</dbReference>
<dbReference type="GO" id="GO:0003924">
    <property type="term" value="F:GTPase activity"/>
    <property type="evidence" value="ECO:0007669"/>
    <property type="project" value="UniProtKB-UniRule"/>
</dbReference>
<dbReference type="GO" id="GO:0006364">
    <property type="term" value="P:rRNA processing"/>
    <property type="evidence" value="ECO:0007669"/>
    <property type="project" value="UniProtKB-UniRule"/>
</dbReference>
<feature type="binding site" evidence="15">
    <location>
        <begin position="315"/>
        <end position="319"/>
    </location>
    <ligand>
        <name>GTP</name>
        <dbReference type="ChEBI" id="CHEBI:37565"/>
    </ligand>
</feature>
<dbReference type="Gene3D" id="3.40.50.300">
    <property type="entry name" value="P-loop containing nucleotide triphosphate hydrolases"/>
    <property type="match status" value="1"/>
</dbReference>
<keyword evidence="15" id="KW-1003">Cell membrane</keyword>
<feature type="domain" description="KH type-2" evidence="18">
    <location>
        <begin position="459"/>
        <end position="541"/>
    </location>
</feature>
<comment type="subunit">
    <text evidence="15">Monomer.</text>
</comment>
<dbReference type="PANTHER" id="PTHR42698">
    <property type="entry name" value="GTPASE ERA"/>
    <property type="match status" value="1"/>
</dbReference>
<dbReference type="PROSITE" id="PS51713">
    <property type="entry name" value="G_ERA"/>
    <property type="match status" value="1"/>
</dbReference>
<evidence type="ECO:0000256" key="15">
    <source>
        <dbReference type="HAMAP-Rule" id="MF_00367"/>
    </source>
</evidence>
<comment type="cofactor">
    <cofactor evidence="14">
        <name>Zn(2+)</name>
        <dbReference type="ChEBI" id="CHEBI:29105"/>
    </cofactor>
    <text evidence="14">Binds 1 zinc ion.</text>
</comment>
<evidence type="ECO:0000256" key="2">
    <source>
        <dbReference type="ARBA" id="ARBA00010875"/>
    </source>
</evidence>
<dbReference type="Pfam" id="PF02130">
    <property type="entry name" value="YbeY"/>
    <property type="match status" value="1"/>
</dbReference>
<dbReference type="InterPro" id="IPR005225">
    <property type="entry name" value="Small_GTP-bd"/>
</dbReference>
<dbReference type="GO" id="GO:0005886">
    <property type="term" value="C:plasma membrane"/>
    <property type="evidence" value="ECO:0007669"/>
    <property type="project" value="UniProtKB-SubCell"/>
</dbReference>
<evidence type="ECO:0000256" key="16">
    <source>
        <dbReference type="PROSITE-ProRule" id="PRU01050"/>
    </source>
</evidence>
<evidence type="ECO:0000256" key="11">
    <source>
        <dbReference type="ARBA" id="ARBA00022884"/>
    </source>
</evidence>
<dbReference type="GO" id="GO:0005525">
    <property type="term" value="F:GTP binding"/>
    <property type="evidence" value="ECO:0007669"/>
    <property type="project" value="UniProtKB-UniRule"/>
</dbReference>
<dbReference type="GO" id="GO:0000028">
    <property type="term" value="P:ribosomal small subunit assembly"/>
    <property type="evidence" value="ECO:0007669"/>
    <property type="project" value="TreeGrafter"/>
</dbReference>
<dbReference type="PROSITE" id="PS50823">
    <property type="entry name" value="KH_TYPE_2"/>
    <property type="match status" value="1"/>
</dbReference>
<keyword evidence="5 14" id="KW-0540">Nuclease</keyword>
<name>A0A2S0KMU5_9FIRM</name>
<keyword evidence="12 15" id="KW-0342">GTP-binding</keyword>
<dbReference type="InterPro" id="IPR004044">
    <property type="entry name" value="KH_dom_type_2"/>
</dbReference>
<dbReference type="GO" id="GO:0070181">
    <property type="term" value="F:small ribosomal subunit rRNA binding"/>
    <property type="evidence" value="ECO:0007669"/>
    <property type="project" value="UniProtKB-UniRule"/>
</dbReference>
<dbReference type="CDD" id="cd04163">
    <property type="entry name" value="Era"/>
    <property type="match status" value="1"/>
</dbReference>
<dbReference type="InterPro" id="IPR023091">
    <property type="entry name" value="MetalPrtase_cat_dom_sf_prd"/>
</dbReference>
<dbReference type="NCBIfam" id="TIGR00231">
    <property type="entry name" value="small_GTP"/>
    <property type="match status" value="1"/>
</dbReference>
<dbReference type="EMBL" id="CP027226">
    <property type="protein sequence ID" value="AVM42343.1"/>
    <property type="molecule type" value="Genomic_DNA"/>
</dbReference>
<feature type="binding site" evidence="14">
    <location>
        <position position="193"/>
    </location>
    <ligand>
        <name>Zn(2+)</name>
        <dbReference type="ChEBI" id="CHEBI:29105"/>
        <note>catalytic</note>
    </ligand>
</feature>
<evidence type="ECO:0000256" key="7">
    <source>
        <dbReference type="ARBA" id="ARBA00022741"/>
    </source>
</evidence>
<accession>A0A2S0KMU5</accession>
<dbReference type="InterPro" id="IPR005662">
    <property type="entry name" value="GTPase_Era-like"/>
</dbReference>
<comment type="subcellular location">
    <subcellularLocation>
        <location evidence="15">Cytoplasm</location>
    </subcellularLocation>
    <subcellularLocation>
        <location evidence="15">Cell membrane</location>
        <topology evidence="15">Peripheral membrane protein</topology>
    </subcellularLocation>
</comment>
<evidence type="ECO:0000256" key="4">
    <source>
        <dbReference type="ARBA" id="ARBA00022552"/>
    </source>
</evidence>
<organism evidence="20 21">
    <name type="scientific">Fastidiosipila sanguinis</name>
    <dbReference type="NCBI Taxonomy" id="236753"/>
    <lineage>
        <taxon>Bacteria</taxon>
        <taxon>Bacillati</taxon>
        <taxon>Bacillota</taxon>
        <taxon>Clostridia</taxon>
        <taxon>Eubacteriales</taxon>
        <taxon>Oscillospiraceae</taxon>
        <taxon>Fastidiosipila</taxon>
    </lineage>
</organism>
<dbReference type="Pfam" id="PF01926">
    <property type="entry name" value="MMR_HSR1"/>
    <property type="match status" value="1"/>
</dbReference>
<dbReference type="SUPFAM" id="SSF55486">
    <property type="entry name" value="Metalloproteases ('zincins'), catalytic domain"/>
    <property type="match status" value="1"/>
</dbReference>
<evidence type="ECO:0000256" key="6">
    <source>
        <dbReference type="ARBA" id="ARBA00022723"/>
    </source>
</evidence>
<evidence type="ECO:0000256" key="5">
    <source>
        <dbReference type="ARBA" id="ARBA00022722"/>
    </source>
</evidence>
<keyword evidence="14" id="KW-0963">Cytoplasm</keyword>
<dbReference type="AlphaFoldDB" id="A0A2S0KMU5"/>
<evidence type="ECO:0000313" key="21">
    <source>
        <dbReference type="Proteomes" id="UP000237947"/>
    </source>
</evidence>
<dbReference type="HAMAP" id="MF_00009">
    <property type="entry name" value="Endoribonucl_YbeY"/>
    <property type="match status" value="1"/>
</dbReference>
<keyword evidence="7 15" id="KW-0547">Nucleotide-binding</keyword>
<keyword evidence="4 14" id="KW-0698">rRNA processing</keyword>
<feature type="region of interest" description="G3" evidence="16">
    <location>
        <begin position="315"/>
        <end position="318"/>
    </location>
</feature>
<dbReference type="InterPro" id="IPR030388">
    <property type="entry name" value="G_ERA_dom"/>
</dbReference>
<dbReference type="Proteomes" id="UP000237947">
    <property type="component" value="Chromosome"/>
</dbReference>
<feature type="region of interest" description="G5" evidence="16">
    <location>
        <begin position="407"/>
        <end position="409"/>
    </location>
</feature>
<keyword evidence="8 14" id="KW-0255">Endonuclease</keyword>
<evidence type="ECO:0000256" key="9">
    <source>
        <dbReference type="ARBA" id="ARBA00022801"/>
    </source>
</evidence>
<dbReference type="NCBIfam" id="TIGR00436">
    <property type="entry name" value="era"/>
    <property type="match status" value="1"/>
</dbReference>
<comment type="function">
    <text evidence="14">Single strand-specific metallo-endoribonuclease involved in late-stage 70S ribosome quality control and in maturation of the 3' terminus of the 16S rRNA.</text>
</comment>
<dbReference type="InterPro" id="IPR015946">
    <property type="entry name" value="KH_dom-like_a/b"/>
</dbReference>
<evidence type="ECO:0000256" key="10">
    <source>
        <dbReference type="ARBA" id="ARBA00022833"/>
    </source>
</evidence>
<feature type="binding site" evidence="15">
    <location>
        <begin position="378"/>
        <end position="381"/>
    </location>
    <ligand>
        <name>GTP</name>
        <dbReference type="ChEBI" id="CHEBI:37565"/>
    </ligand>
</feature>
<feature type="binding site" evidence="15">
    <location>
        <begin position="268"/>
        <end position="275"/>
    </location>
    <ligand>
        <name>GTP</name>
        <dbReference type="ChEBI" id="CHEBI:37565"/>
    </ligand>
</feature>
<dbReference type="InterPro" id="IPR002036">
    <property type="entry name" value="YbeY"/>
</dbReference>
<feature type="region of interest" description="G4" evidence="16">
    <location>
        <begin position="378"/>
        <end position="381"/>
    </location>
</feature>
<keyword evidence="21" id="KW-1185">Reference proteome</keyword>
<evidence type="ECO:0000256" key="12">
    <source>
        <dbReference type="ARBA" id="ARBA00023134"/>
    </source>
</evidence>
<evidence type="ECO:0000256" key="3">
    <source>
        <dbReference type="ARBA" id="ARBA00022517"/>
    </source>
</evidence>
<comment type="similarity">
    <text evidence="1 15 16 17">Belongs to the TRAFAC class TrmE-Era-EngA-EngB-Septin-like GTPase superfamily. Era GTPase family.</text>
</comment>
<dbReference type="SUPFAM" id="SSF54814">
    <property type="entry name" value="Prokaryotic type KH domain (KH-domain type II)"/>
    <property type="match status" value="1"/>
</dbReference>
<feature type="binding site" evidence="14">
    <location>
        <position position="187"/>
    </location>
    <ligand>
        <name>Zn(2+)</name>
        <dbReference type="ChEBI" id="CHEBI:29105"/>
        <note>catalytic</note>
    </ligand>
</feature>
<evidence type="ECO:0000259" key="18">
    <source>
        <dbReference type="PROSITE" id="PS50823"/>
    </source>
</evidence>
<dbReference type="Gene3D" id="3.30.300.20">
    <property type="match status" value="1"/>
</dbReference>
<feature type="region of interest" description="G2" evidence="16">
    <location>
        <begin position="294"/>
        <end position="298"/>
    </location>
</feature>
<keyword evidence="11 15" id="KW-0694">RNA-binding</keyword>
<evidence type="ECO:0000256" key="14">
    <source>
        <dbReference type="HAMAP-Rule" id="MF_00009"/>
    </source>
</evidence>
<evidence type="ECO:0000313" key="20">
    <source>
        <dbReference type="EMBL" id="AVM42343.1"/>
    </source>
</evidence>
<dbReference type="EC" id="3.1.-.-" evidence="14"/>